<organism evidence="1 3">
    <name type="scientific">Vibrio anguillarum</name>
    <name type="common">Listonella anguillarum</name>
    <dbReference type="NCBI Taxonomy" id="55601"/>
    <lineage>
        <taxon>Bacteria</taxon>
        <taxon>Pseudomonadati</taxon>
        <taxon>Pseudomonadota</taxon>
        <taxon>Gammaproteobacteria</taxon>
        <taxon>Vibrionales</taxon>
        <taxon>Vibrionaceae</taxon>
        <taxon>Vibrio</taxon>
    </lineage>
</organism>
<sequence length="117" mass="13658">MITSYAHAFSSNEIYKSLDITSFNSSLMQKISENQRYFPQLDLPKPKISNESILIESDYWKYEIKFLKETSSGIHICFIDKAKWGSYDTQTPMIIRKYANEYVAIKMVSDVCEDFAK</sequence>
<gene>
    <name evidence="1" type="ORF">EAY07_19385</name>
    <name evidence="2" type="ORF">EAY46_26045</name>
</gene>
<dbReference type="AlphaFoldDB" id="A0AAW4B3Q3"/>
<reference evidence="3 4" key="1">
    <citation type="journal article" date="2021" name="PeerJ">
        <title>Analysis of 44 Vibrio anguillarum genomes reveals high genetic diversity.</title>
        <authorList>
            <person name="Hansen M.J."/>
            <person name="Dalsgaard I."/>
        </authorList>
    </citation>
    <scope>NUCLEOTIDE SEQUENCE [LARGE SCALE GENOMIC DNA]</scope>
    <source>
        <strain evidence="2 4">040915-1/1B</strain>
        <strain evidence="1 3">17-16730-2A</strain>
    </source>
</reference>
<dbReference type="EMBL" id="RDPI01000812">
    <property type="protein sequence ID" value="MBF4376445.1"/>
    <property type="molecule type" value="Genomic_DNA"/>
</dbReference>
<name>A0AAW4B3Q3_VIBAN</name>
<keyword evidence="4" id="KW-1185">Reference proteome</keyword>
<comment type="caution">
    <text evidence="1">The sequence shown here is derived from an EMBL/GenBank/DDBJ whole genome shotgun (WGS) entry which is preliminary data.</text>
</comment>
<proteinExistence type="predicted"/>
<dbReference type="Proteomes" id="UP000726136">
    <property type="component" value="Unassembled WGS sequence"/>
</dbReference>
<evidence type="ECO:0000313" key="4">
    <source>
        <dbReference type="Proteomes" id="UP000726136"/>
    </source>
</evidence>
<accession>A0AAW4B3Q3</accession>
<evidence type="ECO:0000313" key="3">
    <source>
        <dbReference type="Proteomes" id="UP000722957"/>
    </source>
</evidence>
<dbReference type="Proteomes" id="UP000722957">
    <property type="component" value="Unassembled WGS sequence"/>
</dbReference>
<evidence type="ECO:0000313" key="1">
    <source>
        <dbReference type="EMBL" id="MBF4274139.1"/>
    </source>
</evidence>
<dbReference type="EMBL" id="RDOM01000098">
    <property type="protein sequence ID" value="MBF4274139.1"/>
    <property type="molecule type" value="Genomic_DNA"/>
</dbReference>
<evidence type="ECO:0000313" key="2">
    <source>
        <dbReference type="EMBL" id="MBF4376445.1"/>
    </source>
</evidence>
<protein>
    <submittedName>
        <fullName evidence="1">Uncharacterized protein</fullName>
    </submittedName>
</protein>